<name>A0A380CPX0_SPHSI</name>
<dbReference type="GO" id="GO:0016989">
    <property type="term" value="F:sigma factor antagonist activity"/>
    <property type="evidence" value="ECO:0007669"/>
    <property type="project" value="TreeGrafter"/>
</dbReference>
<evidence type="ECO:0000256" key="1">
    <source>
        <dbReference type="SAM" id="Phobius"/>
    </source>
</evidence>
<feature type="domain" description="FecR protein" evidence="2">
    <location>
        <begin position="147"/>
        <end position="240"/>
    </location>
</feature>
<gene>
    <name evidence="4" type="ORF">NCTC11388_03890</name>
</gene>
<dbReference type="InterPro" id="IPR012373">
    <property type="entry name" value="Ferrdict_sens_TM"/>
</dbReference>
<dbReference type="EMBL" id="UGYW01000002">
    <property type="protein sequence ID" value="SUJ26173.1"/>
    <property type="molecule type" value="Genomic_DNA"/>
</dbReference>
<dbReference type="PIRSF" id="PIRSF018266">
    <property type="entry name" value="FecR"/>
    <property type="match status" value="1"/>
</dbReference>
<organism evidence="4 5">
    <name type="scientific">Sphingobacterium spiritivorum</name>
    <name type="common">Flavobacterium spiritivorum</name>
    <dbReference type="NCBI Taxonomy" id="258"/>
    <lineage>
        <taxon>Bacteria</taxon>
        <taxon>Pseudomonadati</taxon>
        <taxon>Bacteroidota</taxon>
        <taxon>Sphingobacteriia</taxon>
        <taxon>Sphingobacteriales</taxon>
        <taxon>Sphingobacteriaceae</taxon>
        <taxon>Sphingobacterium</taxon>
    </lineage>
</organism>
<evidence type="ECO:0000259" key="3">
    <source>
        <dbReference type="Pfam" id="PF16344"/>
    </source>
</evidence>
<keyword evidence="1" id="KW-0812">Transmembrane</keyword>
<evidence type="ECO:0000259" key="2">
    <source>
        <dbReference type="Pfam" id="PF04773"/>
    </source>
</evidence>
<dbReference type="Proteomes" id="UP000254893">
    <property type="component" value="Unassembled WGS sequence"/>
</dbReference>
<sequence length="355" mass="39859">MHIPKEVQDAIQKVNSGISTPEDRAIITGWYNSFDDSSAVVDATTNEEEIKNRILQAINRRRSAKPLRRVLYFRIAAAASALLVMGYLAFRLYPDQPADLSIQAGVHLNYTDGEQQQINSTMEAFLDSTAFDNLSAYQKNRSEQLLTLSTAKGQLYKFVLNDGTKIWLNAGSKLTIMPAFNEQTRTVKLVGEAYFEVAKNEKVPFEVISDNQTIRVLGTKFNVKSYHDEASITHLYEGKIALNTPVQSEIVLPGQAVINELGRLEAKQEDQSISKEWTSSIFSFSNQNMTDILNNLSRFYNVQLDYQSTVPDKLFTGKIQRNSSLSDVLDMLSAVSGGIFKIKDRTVSIEFKNSK</sequence>
<dbReference type="PANTHER" id="PTHR30273">
    <property type="entry name" value="PERIPLASMIC SIGNAL SENSOR AND SIGMA FACTOR ACTIVATOR FECR-RELATED"/>
    <property type="match status" value="1"/>
</dbReference>
<evidence type="ECO:0000313" key="4">
    <source>
        <dbReference type="EMBL" id="SUJ26173.1"/>
    </source>
</evidence>
<keyword evidence="1" id="KW-1133">Transmembrane helix</keyword>
<dbReference type="AlphaFoldDB" id="A0A380CPX0"/>
<feature type="transmembrane region" description="Helical" evidence="1">
    <location>
        <begin position="70"/>
        <end position="90"/>
    </location>
</feature>
<dbReference type="RefSeq" id="WP_115171261.1">
    <property type="nucleotide sequence ID" value="NZ_UGYW01000002.1"/>
</dbReference>
<keyword evidence="1" id="KW-0472">Membrane</keyword>
<feature type="domain" description="Protein FecR C-terminal" evidence="3">
    <location>
        <begin position="282"/>
        <end position="349"/>
    </location>
</feature>
<dbReference type="InterPro" id="IPR006860">
    <property type="entry name" value="FecR"/>
</dbReference>
<dbReference type="InterPro" id="IPR032508">
    <property type="entry name" value="FecR_C"/>
</dbReference>
<accession>A0A380CPX0</accession>
<evidence type="ECO:0000313" key="5">
    <source>
        <dbReference type="Proteomes" id="UP000254893"/>
    </source>
</evidence>
<dbReference type="PANTHER" id="PTHR30273:SF2">
    <property type="entry name" value="PROTEIN FECR"/>
    <property type="match status" value="1"/>
</dbReference>
<proteinExistence type="predicted"/>
<dbReference type="Gene3D" id="3.55.50.30">
    <property type="match status" value="1"/>
</dbReference>
<dbReference type="Pfam" id="PF04773">
    <property type="entry name" value="FecR"/>
    <property type="match status" value="1"/>
</dbReference>
<protein>
    <submittedName>
        <fullName evidence="4">Fec operon regulator FecR</fullName>
    </submittedName>
</protein>
<dbReference type="Gene3D" id="2.60.120.1440">
    <property type="match status" value="1"/>
</dbReference>
<reference evidence="4 5" key="1">
    <citation type="submission" date="2018-06" db="EMBL/GenBank/DDBJ databases">
        <authorList>
            <consortium name="Pathogen Informatics"/>
            <person name="Doyle S."/>
        </authorList>
    </citation>
    <scope>NUCLEOTIDE SEQUENCE [LARGE SCALE GENOMIC DNA]</scope>
    <source>
        <strain evidence="4 5">NCTC11388</strain>
    </source>
</reference>
<dbReference type="Pfam" id="PF16344">
    <property type="entry name" value="FecR_C"/>
    <property type="match status" value="1"/>
</dbReference>